<comment type="caution">
    <text evidence="2">The sequence shown here is derived from an EMBL/GenBank/DDBJ whole genome shotgun (WGS) entry which is preliminary data.</text>
</comment>
<dbReference type="Proteomes" id="UP000324222">
    <property type="component" value="Unassembled WGS sequence"/>
</dbReference>
<organism evidence="2 3">
    <name type="scientific">Portunus trituberculatus</name>
    <name type="common">Swimming crab</name>
    <name type="synonym">Neptunus trituberculatus</name>
    <dbReference type="NCBI Taxonomy" id="210409"/>
    <lineage>
        <taxon>Eukaryota</taxon>
        <taxon>Metazoa</taxon>
        <taxon>Ecdysozoa</taxon>
        <taxon>Arthropoda</taxon>
        <taxon>Crustacea</taxon>
        <taxon>Multicrustacea</taxon>
        <taxon>Malacostraca</taxon>
        <taxon>Eumalacostraca</taxon>
        <taxon>Eucarida</taxon>
        <taxon>Decapoda</taxon>
        <taxon>Pleocyemata</taxon>
        <taxon>Brachyura</taxon>
        <taxon>Eubrachyura</taxon>
        <taxon>Portunoidea</taxon>
        <taxon>Portunidae</taxon>
        <taxon>Portuninae</taxon>
        <taxon>Portunus</taxon>
    </lineage>
</organism>
<gene>
    <name evidence="2" type="ORF">E2C01_099483</name>
</gene>
<reference evidence="2 3" key="1">
    <citation type="submission" date="2019-05" db="EMBL/GenBank/DDBJ databases">
        <title>Another draft genome of Portunus trituberculatus and its Hox gene families provides insights of decapod evolution.</title>
        <authorList>
            <person name="Jeong J.-H."/>
            <person name="Song I."/>
            <person name="Kim S."/>
            <person name="Choi T."/>
            <person name="Kim D."/>
            <person name="Ryu S."/>
            <person name="Kim W."/>
        </authorList>
    </citation>
    <scope>NUCLEOTIDE SEQUENCE [LARGE SCALE GENOMIC DNA]</scope>
    <source>
        <tissue evidence="2">Muscle</tissue>
    </source>
</reference>
<keyword evidence="3" id="KW-1185">Reference proteome</keyword>
<protein>
    <submittedName>
        <fullName evidence="2">Uncharacterized protein</fullName>
    </submittedName>
</protein>
<proteinExistence type="predicted"/>
<name>A0A5B7KF36_PORTR</name>
<dbReference type="AlphaFoldDB" id="A0A5B7KF36"/>
<evidence type="ECO:0000313" key="3">
    <source>
        <dbReference type="Proteomes" id="UP000324222"/>
    </source>
</evidence>
<evidence type="ECO:0000256" key="1">
    <source>
        <dbReference type="SAM" id="MobiDB-lite"/>
    </source>
</evidence>
<sequence>MRTGNRCCNTSTTPVTQLFVARSEHWECFPEFIMCNISRVNSSEENYTSLQERKSESPPPPTEQS</sequence>
<dbReference type="EMBL" id="VSRR010138118">
    <property type="protein sequence ID" value="MPD03828.1"/>
    <property type="molecule type" value="Genomic_DNA"/>
</dbReference>
<evidence type="ECO:0000313" key="2">
    <source>
        <dbReference type="EMBL" id="MPD03828.1"/>
    </source>
</evidence>
<feature type="region of interest" description="Disordered" evidence="1">
    <location>
        <begin position="46"/>
        <end position="65"/>
    </location>
</feature>
<accession>A0A5B7KF36</accession>